<evidence type="ECO:0000256" key="8">
    <source>
        <dbReference type="ARBA" id="ARBA00025323"/>
    </source>
</evidence>
<dbReference type="AlphaFoldDB" id="I3CKP5"/>
<dbReference type="Gene3D" id="1.10.3720.10">
    <property type="entry name" value="MetI-like"/>
    <property type="match status" value="1"/>
</dbReference>
<dbReference type="InterPro" id="IPR000515">
    <property type="entry name" value="MetI-like"/>
</dbReference>
<dbReference type="GO" id="GO:0005886">
    <property type="term" value="C:plasma membrane"/>
    <property type="evidence" value="ECO:0007669"/>
    <property type="project" value="UniProtKB-SubCell"/>
</dbReference>
<dbReference type="CDD" id="cd06261">
    <property type="entry name" value="TM_PBP2"/>
    <property type="match status" value="1"/>
</dbReference>
<dbReference type="SUPFAM" id="SSF161098">
    <property type="entry name" value="MetI-like"/>
    <property type="match status" value="1"/>
</dbReference>
<evidence type="ECO:0000256" key="1">
    <source>
        <dbReference type="ARBA" id="ARBA00004651"/>
    </source>
</evidence>
<feature type="domain" description="ABC transmembrane type-1" evidence="10">
    <location>
        <begin position="84"/>
        <end position="287"/>
    </location>
</feature>
<feature type="transmembrane region" description="Helical" evidence="9">
    <location>
        <begin position="33"/>
        <end position="61"/>
    </location>
</feature>
<name>I3CKP5_9GAMM</name>
<comment type="function">
    <text evidence="9">Part of the ABC transporter complex (TC 3.A.1.6.1) involved in sulfate/thiosulfate import.</text>
</comment>
<organism evidence="11 12">
    <name type="scientific">Beggiatoa alba B18LD</name>
    <dbReference type="NCBI Taxonomy" id="395493"/>
    <lineage>
        <taxon>Bacteria</taxon>
        <taxon>Pseudomonadati</taxon>
        <taxon>Pseudomonadota</taxon>
        <taxon>Gammaproteobacteria</taxon>
        <taxon>Thiotrichales</taxon>
        <taxon>Thiotrichaceae</taxon>
        <taxon>Beggiatoa</taxon>
    </lineage>
</organism>
<evidence type="ECO:0000256" key="7">
    <source>
        <dbReference type="ARBA" id="ARBA00023136"/>
    </source>
</evidence>
<proteinExistence type="inferred from homology"/>
<evidence type="ECO:0000256" key="3">
    <source>
        <dbReference type="ARBA" id="ARBA00022448"/>
    </source>
</evidence>
<keyword evidence="12" id="KW-1185">Reference proteome</keyword>
<comment type="subunit">
    <text evidence="2">The complex is composed of two ATP-binding proteins (CysA), two transmembrane proteins (CysT and CysW) and a solute-binding protein (CysP).</text>
</comment>
<comment type="subcellular location">
    <subcellularLocation>
        <location evidence="1">Cell membrane</location>
        <topology evidence="1">Multi-pass membrane protein</topology>
    </subcellularLocation>
</comment>
<dbReference type="HOGENOM" id="CLU_016047_14_0_6"/>
<feature type="transmembrane region" description="Helical" evidence="9">
    <location>
        <begin position="236"/>
        <end position="259"/>
    </location>
</feature>
<keyword evidence="5 9" id="KW-1133">Transmembrane helix</keyword>
<dbReference type="PANTHER" id="PTHR30406">
    <property type="entry name" value="SULFATE TRANSPORT SYSTEM PERMEASE PROTEIN"/>
    <property type="match status" value="1"/>
</dbReference>
<feature type="transmembrane region" description="Helical" evidence="9">
    <location>
        <begin position="122"/>
        <end position="144"/>
    </location>
</feature>
<evidence type="ECO:0000313" key="12">
    <source>
        <dbReference type="Proteomes" id="UP000005744"/>
    </source>
</evidence>
<sequence length="299" mass="32536">MSTVNPVALSVPQETEGVAAPSARSWFHKKHSVLPGFSLTLGYTLFYLCLIVLIPLSMVVFKTFTLSWEGFWAAITSERVLASYRLSFGSALIAALINALFGFIVAWILVRYDFVGRRVIDALVDLPFAMPTAVAGIALTAIYAPNGIVGQYLEPLGIKVAFTPIGIMIAMIFIGLPFVVRTVQPVLADLEKDVEEAAASLGANRWQTFWLVILPSIVPALLTGFALAFARALGEYGSVIFIAGNMPMVSEITPLLIIIKLEQYDYAGATAIALVMLVISFALLFVINLLQSWTQQRNS</sequence>
<evidence type="ECO:0000256" key="2">
    <source>
        <dbReference type="ARBA" id="ARBA00011779"/>
    </source>
</evidence>
<evidence type="ECO:0000259" key="10">
    <source>
        <dbReference type="PROSITE" id="PS50928"/>
    </source>
</evidence>
<dbReference type="eggNOG" id="COG0555">
    <property type="taxonomic scope" value="Bacteria"/>
</dbReference>
<accession>I3CKP5</accession>
<comment type="function">
    <text evidence="8">Part of the ABC transporter complex CysAWTP (TC 3.A.1.6.1) involved in sulfate/thiosulfate import. Probably responsible for the translocation of the substrate across the membrane.</text>
</comment>
<dbReference type="InterPro" id="IPR011865">
    <property type="entry name" value="CysT_permease"/>
</dbReference>
<evidence type="ECO:0000313" key="11">
    <source>
        <dbReference type="EMBL" id="EIJ44188.1"/>
    </source>
</evidence>
<dbReference type="RefSeq" id="WP_002692024.1">
    <property type="nucleotide sequence ID" value="NZ_JH600070.1"/>
</dbReference>
<keyword evidence="4 9" id="KW-0812">Transmembrane</keyword>
<feature type="transmembrane region" description="Helical" evidence="9">
    <location>
        <begin position="209"/>
        <end position="230"/>
    </location>
</feature>
<feature type="transmembrane region" description="Helical" evidence="9">
    <location>
        <begin position="266"/>
        <end position="290"/>
    </location>
</feature>
<feature type="transmembrane region" description="Helical" evidence="9">
    <location>
        <begin position="88"/>
        <end position="110"/>
    </location>
</feature>
<reference evidence="11 12" key="1">
    <citation type="submission" date="2011-11" db="EMBL/GenBank/DDBJ databases">
        <title>Improved High-Quality Draft sequence of Beggiatoa alba B18lD.</title>
        <authorList>
            <consortium name="US DOE Joint Genome Institute"/>
            <person name="Lucas S."/>
            <person name="Han J."/>
            <person name="Lapidus A."/>
            <person name="Cheng J.-F."/>
            <person name="Goodwin L."/>
            <person name="Pitluck S."/>
            <person name="Peters L."/>
            <person name="Mikhailova N."/>
            <person name="Held B."/>
            <person name="Detter J.C."/>
            <person name="Han C."/>
            <person name="Tapia R."/>
            <person name="Land M."/>
            <person name="Hauser L."/>
            <person name="Kyrpides N."/>
            <person name="Ivanova N."/>
            <person name="Pagani I."/>
            <person name="Samuel K."/>
            <person name="Teske A."/>
            <person name="Mueller J."/>
            <person name="Woyke T."/>
        </authorList>
    </citation>
    <scope>NUCLEOTIDE SEQUENCE [LARGE SCALE GENOMIC DNA]</scope>
    <source>
        <strain evidence="11 12">B18LD</strain>
    </source>
</reference>
<dbReference type="GO" id="GO:0015419">
    <property type="term" value="F:ABC-type sulfate transporter activity"/>
    <property type="evidence" value="ECO:0007669"/>
    <property type="project" value="UniProtKB-UniRule"/>
</dbReference>
<dbReference type="PANTHER" id="PTHR30406:SF8">
    <property type="entry name" value="SULFATE TRANSPORT SYSTEM PERMEASE PROTEIN CYST"/>
    <property type="match status" value="1"/>
</dbReference>
<dbReference type="NCBIfam" id="TIGR02139">
    <property type="entry name" value="permease_CysT"/>
    <property type="match status" value="1"/>
</dbReference>
<keyword evidence="6 9" id="KW-0764">Sulfate transport</keyword>
<dbReference type="NCBIfam" id="TIGR00969">
    <property type="entry name" value="3a0106s02"/>
    <property type="match status" value="1"/>
</dbReference>
<dbReference type="Pfam" id="PF00528">
    <property type="entry name" value="BPD_transp_1"/>
    <property type="match status" value="1"/>
</dbReference>
<protein>
    <recommendedName>
        <fullName evidence="9">Sulfate transport system permease protein CysT</fullName>
    </recommendedName>
</protein>
<dbReference type="FunFam" id="1.10.3720.10:FF:000004">
    <property type="entry name" value="Sulfate transport system permease protein CysT"/>
    <property type="match status" value="1"/>
</dbReference>
<keyword evidence="7 9" id="KW-0472">Membrane</keyword>
<dbReference type="STRING" id="395493.BegalDRAFT_3370"/>
<evidence type="ECO:0000256" key="9">
    <source>
        <dbReference type="RuleBase" id="RU366001"/>
    </source>
</evidence>
<dbReference type="Proteomes" id="UP000005744">
    <property type="component" value="Unassembled WGS sequence"/>
</dbReference>
<gene>
    <name evidence="11" type="ORF">BegalDRAFT_3370</name>
</gene>
<dbReference type="InterPro" id="IPR005667">
    <property type="entry name" value="Sulph_transpt2"/>
</dbReference>
<dbReference type="OrthoDB" id="9804629at2"/>
<comment type="similarity">
    <text evidence="9">Belongs to the binding-protein-dependent transport system permease family. CysTW subfamily.</text>
</comment>
<dbReference type="EMBL" id="JH600070">
    <property type="protein sequence ID" value="EIJ44188.1"/>
    <property type="molecule type" value="Genomic_DNA"/>
</dbReference>
<dbReference type="PROSITE" id="PS50928">
    <property type="entry name" value="ABC_TM1"/>
    <property type="match status" value="1"/>
</dbReference>
<feature type="transmembrane region" description="Helical" evidence="9">
    <location>
        <begin position="156"/>
        <end position="180"/>
    </location>
</feature>
<keyword evidence="3 9" id="KW-0813">Transport</keyword>
<evidence type="ECO:0000256" key="6">
    <source>
        <dbReference type="ARBA" id="ARBA00023032"/>
    </source>
</evidence>
<dbReference type="InterPro" id="IPR035906">
    <property type="entry name" value="MetI-like_sf"/>
</dbReference>
<evidence type="ECO:0000256" key="4">
    <source>
        <dbReference type="ARBA" id="ARBA00022692"/>
    </source>
</evidence>
<evidence type="ECO:0000256" key="5">
    <source>
        <dbReference type="ARBA" id="ARBA00022989"/>
    </source>
</evidence>